<keyword evidence="2" id="KW-1185">Reference proteome</keyword>
<dbReference type="Proteomes" id="UP001603857">
    <property type="component" value="Unassembled WGS sequence"/>
</dbReference>
<dbReference type="EMBL" id="JBGMDY010000002">
    <property type="protein sequence ID" value="KAL2344153.1"/>
    <property type="molecule type" value="Genomic_DNA"/>
</dbReference>
<name>A0ABD1N855_9FABA</name>
<dbReference type="AlphaFoldDB" id="A0ABD1N855"/>
<evidence type="ECO:0000313" key="2">
    <source>
        <dbReference type="Proteomes" id="UP001603857"/>
    </source>
</evidence>
<sequence>MWIEAKNPPYDGRHKKLHREKVRRWMTLHRGLTLIMDGIRKLVVHTHELQNDSSVPFVELFAKEDD</sequence>
<gene>
    <name evidence="1" type="ORF">Fmac_005438</name>
</gene>
<accession>A0ABD1N855</accession>
<reference evidence="1 2" key="1">
    <citation type="submission" date="2024-08" db="EMBL/GenBank/DDBJ databases">
        <title>Insights into the chromosomal genome structure of Flemingia macrophylla.</title>
        <authorList>
            <person name="Ding Y."/>
            <person name="Zhao Y."/>
            <person name="Bi W."/>
            <person name="Wu M."/>
            <person name="Zhao G."/>
            <person name="Gong Y."/>
            <person name="Li W."/>
            <person name="Zhang P."/>
        </authorList>
    </citation>
    <scope>NUCLEOTIDE SEQUENCE [LARGE SCALE GENOMIC DNA]</scope>
    <source>
        <strain evidence="1">DYQJB</strain>
        <tissue evidence="1">Leaf</tissue>
    </source>
</reference>
<comment type="caution">
    <text evidence="1">The sequence shown here is derived from an EMBL/GenBank/DDBJ whole genome shotgun (WGS) entry which is preliminary data.</text>
</comment>
<evidence type="ECO:0000313" key="1">
    <source>
        <dbReference type="EMBL" id="KAL2344153.1"/>
    </source>
</evidence>
<organism evidence="1 2">
    <name type="scientific">Flemingia macrophylla</name>
    <dbReference type="NCBI Taxonomy" id="520843"/>
    <lineage>
        <taxon>Eukaryota</taxon>
        <taxon>Viridiplantae</taxon>
        <taxon>Streptophyta</taxon>
        <taxon>Embryophyta</taxon>
        <taxon>Tracheophyta</taxon>
        <taxon>Spermatophyta</taxon>
        <taxon>Magnoliopsida</taxon>
        <taxon>eudicotyledons</taxon>
        <taxon>Gunneridae</taxon>
        <taxon>Pentapetalae</taxon>
        <taxon>rosids</taxon>
        <taxon>fabids</taxon>
        <taxon>Fabales</taxon>
        <taxon>Fabaceae</taxon>
        <taxon>Papilionoideae</taxon>
        <taxon>50 kb inversion clade</taxon>
        <taxon>NPAAA clade</taxon>
        <taxon>indigoferoid/millettioid clade</taxon>
        <taxon>Phaseoleae</taxon>
        <taxon>Flemingia</taxon>
    </lineage>
</organism>
<proteinExistence type="predicted"/>
<protein>
    <submittedName>
        <fullName evidence="1">Uncharacterized protein</fullName>
    </submittedName>
</protein>